<organism evidence="1 2">
    <name type="scientific">Porites evermanni</name>
    <dbReference type="NCBI Taxonomy" id="104178"/>
    <lineage>
        <taxon>Eukaryota</taxon>
        <taxon>Metazoa</taxon>
        <taxon>Cnidaria</taxon>
        <taxon>Anthozoa</taxon>
        <taxon>Hexacorallia</taxon>
        <taxon>Scleractinia</taxon>
        <taxon>Fungiina</taxon>
        <taxon>Poritidae</taxon>
        <taxon>Porites</taxon>
    </lineage>
</organism>
<sequence>MIRLPRACRGRTAVRFPVKGSHVCCVELTLKELASAGKVVFYTGFPKARGAELYPFGSTFPSLRGASRLPAQIRTNEGSVGEPGILPEILPLFSRREIPEIFRPLAHPPRLQKQVALMPLLSLMTVDSQFFKDNELDLVQSQSILRDLDPAGSSVDEGSI</sequence>
<accession>A0ABN8M1S0</accession>
<evidence type="ECO:0000313" key="1">
    <source>
        <dbReference type="EMBL" id="CAH3022008.1"/>
    </source>
</evidence>
<dbReference type="EMBL" id="CALNXI010000202">
    <property type="protein sequence ID" value="CAH3022008.1"/>
    <property type="molecule type" value="Genomic_DNA"/>
</dbReference>
<gene>
    <name evidence="1" type="ORF">PEVE_00013765</name>
</gene>
<keyword evidence="2" id="KW-1185">Reference proteome</keyword>
<name>A0ABN8M1S0_9CNID</name>
<reference evidence="1 2" key="1">
    <citation type="submission" date="2022-05" db="EMBL/GenBank/DDBJ databases">
        <authorList>
            <consortium name="Genoscope - CEA"/>
            <person name="William W."/>
        </authorList>
    </citation>
    <scope>NUCLEOTIDE SEQUENCE [LARGE SCALE GENOMIC DNA]</scope>
</reference>
<proteinExistence type="predicted"/>
<protein>
    <submittedName>
        <fullName evidence="1">Uncharacterized protein</fullName>
    </submittedName>
</protein>
<dbReference type="Proteomes" id="UP001159427">
    <property type="component" value="Unassembled WGS sequence"/>
</dbReference>
<comment type="caution">
    <text evidence="1">The sequence shown here is derived from an EMBL/GenBank/DDBJ whole genome shotgun (WGS) entry which is preliminary data.</text>
</comment>
<evidence type="ECO:0000313" key="2">
    <source>
        <dbReference type="Proteomes" id="UP001159427"/>
    </source>
</evidence>